<organism evidence="2">
    <name type="scientific">freshwater metagenome</name>
    <dbReference type="NCBI Taxonomy" id="449393"/>
    <lineage>
        <taxon>unclassified sequences</taxon>
        <taxon>metagenomes</taxon>
        <taxon>ecological metagenomes</taxon>
    </lineage>
</organism>
<evidence type="ECO:0000313" key="2">
    <source>
        <dbReference type="EMBL" id="CAB4549741.1"/>
    </source>
</evidence>
<evidence type="ECO:0000256" key="1">
    <source>
        <dbReference type="SAM" id="MobiDB-lite"/>
    </source>
</evidence>
<proteinExistence type="predicted"/>
<dbReference type="EMBL" id="CAEZSW010000021">
    <property type="protein sequence ID" value="CAB4549741.1"/>
    <property type="molecule type" value="Genomic_DNA"/>
</dbReference>
<dbReference type="AlphaFoldDB" id="A0A6J6CEF1"/>
<feature type="region of interest" description="Disordered" evidence="1">
    <location>
        <begin position="20"/>
        <end position="84"/>
    </location>
</feature>
<reference evidence="2" key="1">
    <citation type="submission" date="2020-05" db="EMBL/GenBank/DDBJ databases">
        <authorList>
            <person name="Chiriac C."/>
            <person name="Salcher M."/>
            <person name="Ghai R."/>
            <person name="Kavagutti S V."/>
        </authorList>
    </citation>
    <scope>NUCLEOTIDE SEQUENCE</scope>
</reference>
<sequence>MRIKQLIALSLSLVLLGSSAHAATPTPKPSSKPSPSKKATVKPTGKSTVKPDSTKKPVKKKATKKPTKKKKKVKKTATPIPSPSPIWPPVGFTSNKGIYAKIPTGKELVGLISAKRRLAADVTKCSTNACGAVIVAADYSCKWWEIKSTVSGNDPNDPSKKILLGTLRTTYGLLNPNTYANILLISDEPLFMPETLDPVTLAPMPLVPRPGIVVGNISATCHKSSANEKIPTNTYLPIKR</sequence>
<feature type="compositionally biased region" description="Low complexity" evidence="1">
    <location>
        <begin position="33"/>
        <end position="44"/>
    </location>
</feature>
<gene>
    <name evidence="2" type="ORF">UFOPK1508_00323</name>
</gene>
<feature type="compositionally biased region" description="Basic residues" evidence="1">
    <location>
        <begin position="56"/>
        <end position="75"/>
    </location>
</feature>
<protein>
    <submittedName>
        <fullName evidence="2">Unannotated protein</fullName>
    </submittedName>
</protein>
<name>A0A6J6CEF1_9ZZZZ</name>
<accession>A0A6J6CEF1</accession>